<keyword evidence="3" id="KW-1185">Reference proteome</keyword>
<dbReference type="AlphaFoldDB" id="A0AA36BQ40"/>
<feature type="compositionally biased region" description="Acidic residues" evidence="1">
    <location>
        <begin position="284"/>
        <end position="314"/>
    </location>
</feature>
<gene>
    <name evidence="2" type="ORF">OCTVUL_1B004489</name>
</gene>
<feature type="compositionally biased region" description="Basic residues" evidence="1">
    <location>
        <begin position="210"/>
        <end position="225"/>
    </location>
</feature>
<evidence type="ECO:0000313" key="2">
    <source>
        <dbReference type="EMBL" id="CAI9737817.1"/>
    </source>
</evidence>
<name>A0AA36BQ40_OCTVU</name>
<organism evidence="2 3">
    <name type="scientific">Octopus vulgaris</name>
    <name type="common">Common octopus</name>
    <dbReference type="NCBI Taxonomy" id="6645"/>
    <lineage>
        <taxon>Eukaryota</taxon>
        <taxon>Metazoa</taxon>
        <taxon>Spiralia</taxon>
        <taxon>Lophotrochozoa</taxon>
        <taxon>Mollusca</taxon>
        <taxon>Cephalopoda</taxon>
        <taxon>Coleoidea</taxon>
        <taxon>Octopodiformes</taxon>
        <taxon>Octopoda</taxon>
        <taxon>Incirrata</taxon>
        <taxon>Octopodidae</taxon>
        <taxon>Octopus</taxon>
    </lineage>
</organism>
<accession>A0AA36BQ40</accession>
<dbReference type="Proteomes" id="UP001162480">
    <property type="component" value="Chromosome 20"/>
</dbReference>
<feature type="compositionally biased region" description="Basic and acidic residues" evidence="1">
    <location>
        <begin position="1"/>
        <end position="21"/>
    </location>
</feature>
<sequence length="392" mass="43371">MSSSEDENHTEFHSKDNEDISRPSTSKIGDTCPLGLTADPNPVAVSSQDSKVNEKHHSPCRRSTVSPKKEKCVEPTDLSHSTNRHGADDDTLNTPEKLIKTESVHEPSTSRLLPEANIPGSSIPRSSMSKSLQPYGVHNFSKSEDFRLQLGPEIEETLRSGKIRLPSLTECGTSPSKMVMIETRHKVPESNQASSTRESEKREGESAPVPRKRLNAPVRRMRGRRVQPQEPSSDKRESADAEVPDLELPVVDLPDLEFPALEVPVGELPVVQLPTVQLPFVELPDLELPDEESPNLELSDEESSDVESSDEDMPDLILPNDELPDLILPNDELPDLESSDEEIPDLVLVDEESSNEEMPDLILPDEELPVVELLVEESPDERSSSVESTTGR</sequence>
<feature type="region of interest" description="Disordered" evidence="1">
    <location>
        <begin position="284"/>
        <end position="340"/>
    </location>
</feature>
<reference evidence="2" key="1">
    <citation type="submission" date="2023-08" db="EMBL/GenBank/DDBJ databases">
        <authorList>
            <person name="Alioto T."/>
            <person name="Alioto T."/>
            <person name="Gomez Garrido J."/>
        </authorList>
    </citation>
    <scope>NUCLEOTIDE SEQUENCE</scope>
</reference>
<protein>
    <submittedName>
        <fullName evidence="2">Uncharacterized protein</fullName>
    </submittedName>
</protein>
<dbReference type="EMBL" id="OX597833">
    <property type="protein sequence ID" value="CAI9737817.1"/>
    <property type="molecule type" value="Genomic_DNA"/>
</dbReference>
<feature type="region of interest" description="Disordered" evidence="1">
    <location>
        <begin position="181"/>
        <end position="246"/>
    </location>
</feature>
<proteinExistence type="predicted"/>
<feature type="compositionally biased region" description="Polar residues" evidence="1">
    <location>
        <begin position="119"/>
        <end position="132"/>
    </location>
</feature>
<evidence type="ECO:0000313" key="3">
    <source>
        <dbReference type="Proteomes" id="UP001162480"/>
    </source>
</evidence>
<evidence type="ECO:0000256" key="1">
    <source>
        <dbReference type="SAM" id="MobiDB-lite"/>
    </source>
</evidence>
<feature type="region of interest" description="Disordered" evidence="1">
    <location>
        <begin position="1"/>
        <end position="136"/>
    </location>
</feature>